<dbReference type="OrthoDB" id="8944875at2"/>
<keyword evidence="1" id="KW-0732">Signal</keyword>
<evidence type="ECO:0000256" key="1">
    <source>
        <dbReference type="SAM" id="SignalP"/>
    </source>
</evidence>
<name>A0A3D8K645_9BURK</name>
<dbReference type="RefSeq" id="WP_115531792.1">
    <property type="nucleotide sequence ID" value="NZ_QRGA01000001.1"/>
</dbReference>
<accession>A0A3D8K645</accession>
<feature type="signal peptide" evidence="1">
    <location>
        <begin position="1"/>
        <end position="25"/>
    </location>
</feature>
<dbReference type="Proteomes" id="UP000256838">
    <property type="component" value="Unassembled WGS sequence"/>
</dbReference>
<protein>
    <recommendedName>
        <fullName evidence="4">Lipoprotein</fullName>
    </recommendedName>
</protein>
<gene>
    <name evidence="2" type="ORF">DWV00_01730</name>
</gene>
<evidence type="ECO:0008006" key="4">
    <source>
        <dbReference type="Google" id="ProtNLM"/>
    </source>
</evidence>
<evidence type="ECO:0000313" key="2">
    <source>
        <dbReference type="EMBL" id="RDV00523.1"/>
    </source>
</evidence>
<sequence length="93" mass="9532">MQDTSFFHSRARAFARAAAAASACAAVLAGCGGGAPLFTGDGRPTTVVQCSASSAWDNCTEHARAICGGDIDILKQSDADGQHKLLFACKAKQ</sequence>
<dbReference type="AlphaFoldDB" id="A0A3D8K645"/>
<keyword evidence="3" id="KW-1185">Reference proteome</keyword>
<proteinExistence type="predicted"/>
<comment type="caution">
    <text evidence="2">The sequence shown here is derived from an EMBL/GenBank/DDBJ whole genome shotgun (WGS) entry which is preliminary data.</text>
</comment>
<feature type="chain" id="PRO_5017571890" description="Lipoprotein" evidence="1">
    <location>
        <begin position="26"/>
        <end position="93"/>
    </location>
</feature>
<evidence type="ECO:0000313" key="3">
    <source>
        <dbReference type="Proteomes" id="UP000256838"/>
    </source>
</evidence>
<organism evidence="2 3">
    <name type="scientific">Trinickia dinghuensis</name>
    <dbReference type="NCBI Taxonomy" id="2291023"/>
    <lineage>
        <taxon>Bacteria</taxon>
        <taxon>Pseudomonadati</taxon>
        <taxon>Pseudomonadota</taxon>
        <taxon>Betaproteobacteria</taxon>
        <taxon>Burkholderiales</taxon>
        <taxon>Burkholderiaceae</taxon>
        <taxon>Trinickia</taxon>
    </lineage>
</organism>
<reference evidence="2 3" key="1">
    <citation type="submission" date="2018-08" db="EMBL/GenBank/DDBJ databases">
        <title>Paraburkholderia sp. DHOM06 isolated from forest soil.</title>
        <authorList>
            <person name="Gao Z.-H."/>
            <person name="Qiu L.-H."/>
        </authorList>
    </citation>
    <scope>NUCLEOTIDE SEQUENCE [LARGE SCALE GENOMIC DNA]</scope>
    <source>
        <strain evidence="2 3">DHOM06</strain>
    </source>
</reference>
<dbReference type="EMBL" id="QRGA01000001">
    <property type="protein sequence ID" value="RDV00523.1"/>
    <property type="molecule type" value="Genomic_DNA"/>
</dbReference>